<gene>
    <name evidence="1" type="ORF">R5W23_002234</name>
</gene>
<dbReference type="Proteomes" id="UP001272242">
    <property type="component" value="Unassembled WGS sequence"/>
</dbReference>
<reference evidence="2" key="1">
    <citation type="journal article" date="2023" name="Mar. Drugs">
        <title>Gemmata algarum, a Novel Planctomycete Isolated from an Algal Mat, Displays Antimicrobial Activity.</title>
        <authorList>
            <person name="Kumar G."/>
            <person name="Kallscheuer N."/>
            <person name="Kashif M."/>
            <person name="Ahamad S."/>
            <person name="Jagadeeshwari U."/>
            <person name="Pannikurungottu S."/>
            <person name="Haufschild T."/>
            <person name="Kabuu M."/>
            <person name="Sasikala C."/>
            <person name="Jogler C."/>
            <person name="Ramana C."/>
        </authorList>
    </citation>
    <scope>NUCLEOTIDE SEQUENCE [LARGE SCALE GENOMIC DNA]</scope>
    <source>
        <strain evidence="2">JC673</strain>
    </source>
</reference>
<accession>A0ABU5F477</accession>
<evidence type="ECO:0008006" key="3">
    <source>
        <dbReference type="Google" id="ProtNLM"/>
    </source>
</evidence>
<dbReference type="RefSeq" id="WP_320687469.1">
    <property type="nucleotide sequence ID" value="NZ_JAXBLV010000187.1"/>
</dbReference>
<keyword evidence="2" id="KW-1185">Reference proteome</keyword>
<evidence type="ECO:0000313" key="1">
    <source>
        <dbReference type="EMBL" id="MDY3560983.1"/>
    </source>
</evidence>
<dbReference type="EMBL" id="JAXBLV010000187">
    <property type="protein sequence ID" value="MDY3560983.1"/>
    <property type="molecule type" value="Genomic_DNA"/>
</dbReference>
<evidence type="ECO:0000313" key="2">
    <source>
        <dbReference type="Proteomes" id="UP001272242"/>
    </source>
</evidence>
<proteinExistence type="predicted"/>
<organism evidence="1 2">
    <name type="scientific">Gemmata algarum</name>
    <dbReference type="NCBI Taxonomy" id="2975278"/>
    <lineage>
        <taxon>Bacteria</taxon>
        <taxon>Pseudomonadati</taxon>
        <taxon>Planctomycetota</taxon>
        <taxon>Planctomycetia</taxon>
        <taxon>Gemmatales</taxon>
        <taxon>Gemmataceae</taxon>
        <taxon>Gemmata</taxon>
    </lineage>
</organism>
<protein>
    <recommendedName>
        <fullName evidence="3">Transposase</fullName>
    </recommendedName>
</protein>
<sequence>MGREGPDGPDPAHRDRRAVIKKRHRQFVAVIVDHDHRCVLDVLENREKATVVAYLKAAKRAGWMEENTDYCRARSSNG</sequence>
<comment type="caution">
    <text evidence="1">The sequence shown here is derived from an EMBL/GenBank/DDBJ whole genome shotgun (WGS) entry which is preliminary data.</text>
</comment>
<name>A0ABU5F477_9BACT</name>